<dbReference type="SUPFAM" id="SSF52091">
    <property type="entry name" value="SpoIIaa-like"/>
    <property type="match status" value="1"/>
</dbReference>
<evidence type="ECO:0000259" key="3">
    <source>
        <dbReference type="PROSITE" id="PS50801"/>
    </source>
</evidence>
<dbReference type="Pfam" id="PF01740">
    <property type="entry name" value="STAS"/>
    <property type="match status" value="1"/>
</dbReference>
<comment type="caution">
    <text evidence="4">The sequence shown here is derived from an EMBL/GenBank/DDBJ whole genome shotgun (WGS) entry which is preliminary data.</text>
</comment>
<feature type="domain" description="STAS" evidence="3">
    <location>
        <begin position="1"/>
        <end position="102"/>
    </location>
</feature>
<dbReference type="InterPro" id="IPR002645">
    <property type="entry name" value="STAS_dom"/>
</dbReference>
<sequence length="102" mass="11227">MQVTGRVNGDTLYIFLSGELDEYNAAAARSEADALIERNLCCARAVFDLADVHFMDSSGIGFLIGRYKKLKRCAMPAFIRSPDFAADKILSMSGIYSLIPKL</sequence>
<evidence type="ECO:0000313" key="4">
    <source>
        <dbReference type="EMBL" id="HIX50461.1"/>
    </source>
</evidence>
<proteinExistence type="inferred from homology"/>
<dbReference type="AlphaFoldDB" id="A0A9D1W0Y1"/>
<evidence type="ECO:0000256" key="2">
    <source>
        <dbReference type="RuleBase" id="RU003749"/>
    </source>
</evidence>
<dbReference type="InterPro" id="IPR036513">
    <property type="entry name" value="STAS_dom_sf"/>
</dbReference>
<dbReference type="NCBIfam" id="TIGR00377">
    <property type="entry name" value="ant_ant_sig"/>
    <property type="match status" value="1"/>
</dbReference>
<reference evidence="4" key="2">
    <citation type="submission" date="2021-04" db="EMBL/GenBank/DDBJ databases">
        <authorList>
            <person name="Gilroy R."/>
        </authorList>
    </citation>
    <scope>NUCLEOTIDE SEQUENCE</scope>
    <source>
        <strain evidence="4">2189</strain>
    </source>
</reference>
<comment type="similarity">
    <text evidence="1 2">Belongs to the anti-sigma-factor antagonist family.</text>
</comment>
<gene>
    <name evidence="4" type="ORF">H9851_04190</name>
</gene>
<evidence type="ECO:0000313" key="5">
    <source>
        <dbReference type="Proteomes" id="UP000886847"/>
    </source>
</evidence>
<reference evidence="4" key="1">
    <citation type="journal article" date="2021" name="PeerJ">
        <title>Extensive microbial diversity within the chicken gut microbiome revealed by metagenomics and culture.</title>
        <authorList>
            <person name="Gilroy R."/>
            <person name="Ravi A."/>
            <person name="Getino M."/>
            <person name="Pursley I."/>
            <person name="Horton D.L."/>
            <person name="Alikhan N.F."/>
            <person name="Baker D."/>
            <person name="Gharbi K."/>
            <person name="Hall N."/>
            <person name="Watson M."/>
            <person name="Adriaenssens E.M."/>
            <person name="Foster-Nyarko E."/>
            <person name="Jarju S."/>
            <person name="Secka A."/>
            <person name="Antonio M."/>
            <person name="Oren A."/>
            <person name="Chaudhuri R.R."/>
            <person name="La Ragione R."/>
            <person name="Hildebrand F."/>
            <person name="Pallen M.J."/>
        </authorList>
    </citation>
    <scope>NUCLEOTIDE SEQUENCE</scope>
    <source>
        <strain evidence="4">2189</strain>
    </source>
</reference>
<name>A0A9D1W0Y1_9FIRM</name>
<organism evidence="4 5">
    <name type="scientific">Candidatus Borkfalkia faecavium</name>
    <dbReference type="NCBI Taxonomy" id="2838508"/>
    <lineage>
        <taxon>Bacteria</taxon>
        <taxon>Bacillati</taxon>
        <taxon>Bacillota</taxon>
        <taxon>Clostridia</taxon>
        <taxon>Christensenellales</taxon>
        <taxon>Christensenellaceae</taxon>
        <taxon>Candidatus Borkfalkia</taxon>
    </lineage>
</organism>
<dbReference type="GO" id="GO:0043856">
    <property type="term" value="F:anti-sigma factor antagonist activity"/>
    <property type="evidence" value="ECO:0007669"/>
    <property type="project" value="InterPro"/>
</dbReference>
<protein>
    <recommendedName>
        <fullName evidence="2">Anti-sigma factor antagonist</fullName>
    </recommendedName>
</protein>
<accession>A0A9D1W0Y1</accession>
<dbReference type="Proteomes" id="UP000886847">
    <property type="component" value="Unassembled WGS sequence"/>
</dbReference>
<evidence type="ECO:0000256" key="1">
    <source>
        <dbReference type="ARBA" id="ARBA00009013"/>
    </source>
</evidence>
<dbReference type="EMBL" id="DXEW01000021">
    <property type="protein sequence ID" value="HIX50461.1"/>
    <property type="molecule type" value="Genomic_DNA"/>
</dbReference>
<dbReference type="Gene3D" id="3.30.750.24">
    <property type="entry name" value="STAS domain"/>
    <property type="match status" value="1"/>
</dbReference>
<dbReference type="CDD" id="cd07043">
    <property type="entry name" value="STAS_anti-anti-sigma_factors"/>
    <property type="match status" value="1"/>
</dbReference>
<dbReference type="PROSITE" id="PS50801">
    <property type="entry name" value="STAS"/>
    <property type="match status" value="1"/>
</dbReference>
<dbReference type="InterPro" id="IPR003658">
    <property type="entry name" value="Anti-sigma_ant"/>
</dbReference>